<keyword evidence="8" id="KW-0812">Transmembrane</keyword>
<feature type="compositionally biased region" description="Basic and acidic residues" evidence="7">
    <location>
        <begin position="1062"/>
        <end position="1090"/>
    </location>
</feature>
<feature type="transmembrane region" description="Helical" evidence="8">
    <location>
        <begin position="1271"/>
        <end position="1294"/>
    </location>
</feature>
<evidence type="ECO:0000256" key="5">
    <source>
        <dbReference type="ARBA" id="ARBA00023034"/>
    </source>
</evidence>
<keyword evidence="4" id="KW-0653">Protein transport</keyword>
<feature type="compositionally biased region" description="Basic and acidic residues" evidence="7">
    <location>
        <begin position="933"/>
        <end position="949"/>
    </location>
</feature>
<dbReference type="Gene3D" id="6.10.250.860">
    <property type="match status" value="1"/>
</dbReference>
<protein>
    <recommendedName>
        <fullName evidence="9">Vacuolar protein sorting-associated protein 54 C-terminal domain-containing protein</fullName>
    </recommendedName>
</protein>
<accession>A0A4T0J5G0</accession>
<evidence type="ECO:0000256" key="7">
    <source>
        <dbReference type="SAM" id="MobiDB-lite"/>
    </source>
</evidence>
<feature type="compositionally biased region" description="Basic and acidic residues" evidence="7">
    <location>
        <begin position="1721"/>
        <end position="1735"/>
    </location>
</feature>
<evidence type="ECO:0000313" key="11">
    <source>
        <dbReference type="Proteomes" id="UP000310689"/>
    </source>
</evidence>
<dbReference type="GO" id="GO:0019905">
    <property type="term" value="F:syntaxin binding"/>
    <property type="evidence" value="ECO:0007669"/>
    <property type="project" value="TreeGrafter"/>
</dbReference>
<feature type="compositionally biased region" description="Basic and acidic residues" evidence="7">
    <location>
        <begin position="1449"/>
        <end position="1458"/>
    </location>
</feature>
<comment type="caution">
    <text evidence="10">The sequence shown here is derived from an EMBL/GenBank/DDBJ whole genome shotgun (WGS) entry which is preliminary data.</text>
</comment>
<feature type="domain" description="Vacuolar protein sorting-associated protein 54 C-terminal" evidence="9">
    <location>
        <begin position="550"/>
        <end position="680"/>
    </location>
</feature>
<dbReference type="Proteomes" id="UP000310689">
    <property type="component" value="Unassembled WGS sequence"/>
</dbReference>
<sequence length="1735" mass="194876">MNHPNKRPKALRASRYPLPAIPSVDFRLPSSSAVDTYLHDIQGEYDEFIDNIEKSSASTSAQPETELPTLEEVPRLFFKQDFDLGDPSTFDAVTKSIGDSVGLDNLDSPEDIGINEILHARLEHHANAVDKILVHELTERAPSLFSALDNLHHLGDYAKDAMDKFVDLKESLEEISNNKLQIKFDTINGIVKGQEVEDLLTVICDIENINHALLALQQMTELGHYFDALELVENISKTVVENIRSKDVDNVLKIESDTDFTSLSVFANVASDLHKHTNAILEYISKDLTELLFIDYIKSLKSSDHNHSDLSKDVEQSICVLDRADMLRSSLQSYENKLLRHVLQFFFELLPADIQSKPLDLEVNFNGSLYASQFAKELRQMQQIEYCRYLNKCREHLHIINSSIVGQKEVLEGISQNETITTKLSSLSGQIMELLYSELASLIRLRKDIEAELPLSEYLQFDHVVWKLITASNQLQEFLELFHANYTTQSAKLVEMEVWSQAEVTPLVQKVINTIVRSAVEDIPELLQTTPIITEGDENHENQINVEGLKFYTVEALNKVLVLLIDYLRIMLQVPNSATEIMTRMIEVLKQFNSRTCQVVLGAGAMKSAGLKNITAKHLALASQSLSVMISLIPYIREAVRRQLKSNQATLLIEFDRLRRDYQEHQYEIHAKLVSILGDRLTAHSKSLAATKFDKTKEEDLKKPNSYAEGLVKETATLHRVLNKYLPEATVKFVFKQVFDAINKRIGDYYQRLTVKTELGKEKLLTDAHFVCNRLNALQGTDELGSSLISVAESRQVSKTPTESPRPSIATENDTAERRSLSFDFQSRNTTELHRMTIGAVNQDIIPQIDEGTEQKRVTENQQADADKSLPEVPQEMLQSGSQEVKSSGDEDKANQNQETVDVQQWEGVDGLENKDLGLQENKVNSQSIIEEEVRHQEYQPDQPEKNHSEVMIQAQGDAQRENEQAVIDRGEKRQSTEKPTDNADKPPSSQHINQTEEEAGNKEHIEDKDLISGEKECDTYAIKPGETEESAAFTPSSAVKSEAEKFANEKLEDTAVDSETTEGKSVKHIDQEEHHRTEADGEKVDKNQDASHVNNEILPVAKLDEDHKSDSDVNAKKSDQVTEVGAKSDKQENSEREGVEKTDTSESAQLQPKETAIRKSQIIFNVGDLATMGIKLKHVQGFSSPSYDGYSPINRSNLYFIRVTTNIDMFDARIELGTLGYCVYLEDGKSCIEPTLGYTIDLEEVGLGEFLQLPQVQDFMNSIPDDVINWVTYVFVLHFISLGLSFFTVLVGIFSHIRELGRSYWSSLISILACVVALITFAFDMAFAVKTRNRLNDTNVATAQIGQSVWLVLAAAIVLVISVFMFLAGIAMSRRQHKTRDLFDNEKVNSDSHQHNQNDTYGMGERRKLNKQDRDKPDDSSSASFSPLPGSYTSDQQPLTPNAGRPYESNHWDDTRSTVHNSQGYGQTPQMQHLQPHMQPQIQPHMQSQMYQNQGQPQLDSGRPTSPFEQQMMTQPMLAPYMSQPSISPLPFARSPQPSVSYVSSPPPSSMSPPPMPYARSPPPQMATNQMFAAPQMSWYYNPAAQGGQYGQLAPSEISNDQSGGSYWPNPNGLVPNHGNNARQFHMTNNVAQQAAAGALSTYQANPNEEKGFEEKNDTLTSPPASSPLTQTSAVPLTARKPKKQQQQQWSAPFIKSPPPPETYAEPEGDPYRSARAMPRRMDNEDSKEPPPYQ</sequence>
<feature type="compositionally biased region" description="Basic and acidic residues" evidence="7">
    <location>
        <begin position="1042"/>
        <end position="1054"/>
    </location>
</feature>
<feature type="compositionally biased region" description="Polar residues" evidence="7">
    <location>
        <begin position="793"/>
        <end position="813"/>
    </location>
</feature>
<feature type="region of interest" description="Disordered" evidence="7">
    <location>
        <begin position="933"/>
        <end position="1153"/>
    </location>
</feature>
<organism evidence="10 11">
    <name type="scientific">Wallemia ichthyophaga</name>
    <dbReference type="NCBI Taxonomy" id="245174"/>
    <lineage>
        <taxon>Eukaryota</taxon>
        <taxon>Fungi</taxon>
        <taxon>Dikarya</taxon>
        <taxon>Basidiomycota</taxon>
        <taxon>Wallemiomycotina</taxon>
        <taxon>Wallemiomycetes</taxon>
        <taxon>Wallemiales</taxon>
        <taxon>Wallemiaceae</taxon>
        <taxon>Wallemia</taxon>
    </lineage>
</organism>
<dbReference type="PANTHER" id="PTHR12965">
    <property type="entry name" value="VACUOLAR PROTEIN SORTING 54"/>
    <property type="match status" value="1"/>
</dbReference>
<feature type="region of interest" description="Disordered" evidence="7">
    <location>
        <begin position="1522"/>
        <end position="1560"/>
    </location>
</feature>
<feature type="compositionally biased region" description="Basic and acidic residues" evidence="7">
    <location>
        <begin position="959"/>
        <end position="985"/>
    </location>
</feature>
<feature type="region of interest" description="Disordered" evidence="7">
    <location>
        <begin position="1652"/>
        <end position="1735"/>
    </location>
</feature>
<feature type="compositionally biased region" description="Basic and acidic residues" evidence="7">
    <location>
        <begin position="854"/>
        <end position="870"/>
    </location>
</feature>
<evidence type="ECO:0000256" key="6">
    <source>
        <dbReference type="ARBA" id="ARBA00023054"/>
    </source>
</evidence>
<name>A0A4T0J5G0_WALIC</name>
<evidence type="ECO:0000256" key="4">
    <source>
        <dbReference type="ARBA" id="ARBA00022927"/>
    </source>
</evidence>
<evidence type="ECO:0000259" key="9">
    <source>
        <dbReference type="Pfam" id="PF07928"/>
    </source>
</evidence>
<keyword evidence="8" id="KW-1133">Transmembrane helix</keyword>
<reference evidence="10 11" key="1">
    <citation type="submission" date="2019-03" db="EMBL/GenBank/DDBJ databases">
        <title>Sequencing 23 genomes of Wallemia ichthyophaga.</title>
        <authorList>
            <person name="Gostincar C."/>
        </authorList>
    </citation>
    <scope>NUCLEOTIDE SEQUENCE [LARGE SCALE GENOMIC DNA]</scope>
    <source>
        <strain evidence="10 11">EXF-6200</strain>
    </source>
</reference>
<feature type="region of interest" description="Disordered" evidence="7">
    <location>
        <begin position="854"/>
        <end position="908"/>
    </location>
</feature>
<feature type="transmembrane region" description="Helical" evidence="8">
    <location>
        <begin position="1350"/>
        <end position="1371"/>
    </location>
</feature>
<proteinExistence type="inferred from homology"/>
<feature type="compositionally biased region" description="Low complexity" evidence="7">
    <location>
        <begin position="1468"/>
        <end position="1491"/>
    </location>
</feature>
<feature type="compositionally biased region" description="Polar residues" evidence="7">
    <location>
        <begin position="1492"/>
        <end position="1509"/>
    </location>
</feature>
<dbReference type="InterPro" id="IPR039745">
    <property type="entry name" value="Vps54"/>
</dbReference>
<dbReference type="Pfam" id="PF07928">
    <property type="entry name" value="Vps54"/>
    <property type="match status" value="1"/>
</dbReference>
<dbReference type="InterPro" id="IPR012501">
    <property type="entry name" value="Vps54_C"/>
</dbReference>
<evidence type="ECO:0000256" key="3">
    <source>
        <dbReference type="ARBA" id="ARBA00022448"/>
    </source>
</evidence>
<dbReference type="PANTHER" id="PTHR12965:SF0">
    <property type="entry name" value="VACUOLAR PROTEIN SORTING-ASSOCIATED PROTEIN 54"/>
    <property type="match status" value="1"/>
</dbReference>
<feature type="compositionally biased region" description="Polar residues" evidence="7">
    <location>
        <begin position="1660"/>
        <end position="1676"/>
    </location>
</feature>
<feature type="compositionally biased region" description="Basic and acidic residues" evidence="7">
    <location>
        <begin position="1000"/>
        <end position="1019"/>
    </location>
</feature>
<dbReference type="GO" id="GO:0005829">
    <property type="term" value="C:cytosol"/>
    <property type="evidence" value="ECO:0007669"/>
    <property type="project" value="GOC"/>
</dbReference>
<dbReference type="GO" id="GO:0005886">
    <property type="term" value="C:plasma membrane"/>
    <property type="evidence" value="ECO:0007669"/>
    <property type="project" value="InterPro"/>
</dbReference>
<feature type="compositionally biased region" description="Polar residues" evidence="7">
    <location>
        <begin position="877"/>
        <end position="886"/>
    </location>
</feature>
<keyword evidence="5" id="KW-0333">Golgi apparatus</keyword>
<feature type="compositionally biased region" description="Basic and acidic residues" evidence="7">
    <location>
        <begin position="1103"/>
        <end position="1145"/>
    </location>
</feature>
<keyword evidence="3" id="KW-0813">Transport</keyword>
<evidence type="ECO:0000256" key="1">
    <source>
        <dbReference type="ARBA" id="ARBA00004601"/>
    </source>
</evidence>
<gene>
    <name evidence="10" type="ORF">E3P86_01912</name>
</gene>
<comment type="similarity">
    <text evidence="2">Belongs to the VPS54 family.</text>
</comment>
<dbReference type="EMBL" id="SPOI01000080">
    <property type="protein sequence ID" value="TIB38000.1"/>
    <property type="molecule type" value="Genomic_DNA"/>
</dbReference>
<keyword evidence="6" id="KW-0175">Coiled coil</keyword>
<feature type="region of interest" description="Disordered" evidence="7">
    <location>
        <begin position="1386"/>
        <end position="1509"/>
    </location>
</feature>
<comment type="subcellular location">
    <subcellularLocation>
        <location evidence="1">Golgi apparatus</location>
        <location evidence="1">trans-Golgi network</location>
    </subcellularLocation>
</comment>
<dbReference type="InterPro" id="IPR009571">
    <property type="entry name" value="SUR7/Rim9-like_fungi"/>
</dbReference>
<evidence type="ECO:0000313" key="10">
    <source>
        <dbReference type="EMBL" id="TIB38000.1"/>
    </source>
</evidence>
<keyword evidence="8" id="KW-0472">Membrane</keyword>
<dbReference type="GO" id="GO:0015031">
    <property type="term" value="P:protein transport"/>
    <property type="evidence" value="ECO:0007669"/>
    <property type="project" value="UniProtKB-KW"/>
</dbReference>
<dbReference type="GO" id="GO:0000938">
    <property type="term" value="C:GARP complex"/>
    <property type="evidence" value="ECO:0007669"/>
    <property type="project" value="InterPro"/>
</dbReference>
<evidence type="ECO:0000256" key="8">
    <source>
        <dbReference type="SAM" id="Phobius"/>
    </source>
</evidence>
<feature type="compositionally biased region" description="Pro residues" evidence="7">
    <location>
        <begin position="1546"/>
        <end position="1560"/>
    </location>
</feature>
<dbReference type="Pfam" id="PF06687">
    <property type="entry name" value="SUR7"/>
    <property type="match status" value="1"/>
</dbReference>
<evidence type="ECO:0000256" key="2">
    <source>
        <dbReference type="ARBA" id="ARBA00009150"/>
    </source>
</evidence>
<feature type="compositionally biased region" description="Low complexity" evidence="7">
    <location>
        <begin position="1421"/>
        <end position="1432"/>
    </location>
</feature>
<feature type="region of interest" description="Disordered" evidence="7">
    <location>
        <begin position="793"/>
        <end position="828"/>
    </location>
</feature>
<feature type="compositionally biased region" description="Basic and acidic residues" evidence="7">
    <location>
        <begin position="1386"/>
        <end position="1397"/>
    </location>
</feature>
<feature type="compositionally biased region" description="Basic and acidic residues" evidence="7">
    <location>
        <begin position="1405"/>
        <end position="1420"/>
    </location>
</feature>
<feature type="transmembrane region" description="Helical" evidence="8">
    <location>
        <begin position="1306"/>
        <end position="1330"/>
    </location>
</feature>
<dbReference type="GO" id="GO:0042147">
    <property type="term" value="P:retrograde transport, endosome to Golgi"/>
    <property type="evidence" value="ECO:0007669"/>
    <property type="project" value="InterPro"/>
</dbReference>
<feature type="compositionally biased region" description="Low complexity" evidence="7">
    <location>
        <begin position="1535"/>
        <end position="1545"/>
    </location>
</feature>
<dbReference type="GO" id="GO:0006896">
    <property type="term" value="P:Golgi to vacuole transport"/>
    <property type="evidence" value="ECO:0007669"/>
    <property type="project" value="TreeGrafter"/>
</dbReference>